<keyword evidence="3" id="KW-0966">Cell projection</keyword>
<feature type="region of interest" description="Disordered" evidence="1">
    <location>
        <begin position="353"/>
        <end position="396"/>
    </location>
</feature>
<evidence type="ECO:0000313" key="4">
    <source>
        <dbReference type="Proteomes" id="UP001145069"/>
    </source>
</evidence>
<feature type="compositionally biased region" description="Basic and acidic residues" evidence="1">
    <location>
        <begin position="369"/>
        <end position="381"/>
    </location>
</feature>
<keyword evidence="3" id="KW-0282">Flagellum</keyword>
<evidence type="ECO:0000256" key="1">
    <source>
        <dbReference type="SAM" id="MobiDB-lite"/>
    </source>
</evidence>
<evidence type="ECO:0000259" key="2">
    <source>
        <dbReference type="Pfam" id="PF02120"/>
    </source>
</evidence>
<dbReference type="Pfam" id="PF02120">
    <property type="entry name" value="Flg_hook"/>
    <property type="match status" value="1"/>
</dbReference>
<dbReference type="Gene3D" id="3.30.750.140">
    <property type="match status" value="1"/>
</dbReference>
<accession>A0A9X4AE54</accession>
<evidence type="ECO:0000313" key="3">
    <source>
        <dbReference type="EMBL" id="MDC3416392.1"/>
    </source>
</evidence>
<dbReference type="InterPro" id="IPR021136">
    <property type="entry name" value="Flagellar_hook_control-like_C"/>
</dbReference>
<feature type="domain" description="Flagellar hook-length control protein-like C-terminal" evidence="2">
    <location>
        <begin position="275"/>
        <end position="339"/>
    </location>
</feature>
<dbReference type="AlphaFoldDB" id="A0A9X4AE54"/>
<gene>
    <name evidence="3" type="ORF">NC799_05635</name>
</gene>
<dbReference type="EMBL" id="JAMQKC010000003">
    <property type="protein sequence ID" value="MDC3416392.1"/>
    <property type="molecule type" value="Genomic_DNA"/>
</dbReference>
<organism evidence="3 4">
    <name type="scientific">Aquibacillus salsiterrae</name>
    <dbReference type="NCBI Taxonomy" id="2950439"/>
    <lineage>
        <taxon>Bacteria</taxon>
        <taxon>Bacillati</taxon>
        <taxon>Bacillota</taxon>
        <taxon>Bacilli</taxon>
        <taxon>Bacillales</taxon>
        <taxon>Bacillaceae</taxon>
        <taxon>Aquibacillus</taxon>
    </lineage>
</organism>
<comment type="caution">
    <text evidence="3">The sequence shown here is derived from an EMBL/GenBank/DDBJ whole genome shotgun (WGS) entry which is preliminary data.</text>
</comment>
<protein>
    <submittedName>
        <fullName evidence="3">Flagellar hook-length control protein FliK</fullName>
    </submittedName>
</protein>
<keyword evidence="3" id="KW-0969">Cilium</keyword>
<name>A0A9X4AE54_9BACI</name>
<sequence length="396" mass="44562">MNGIELMARVVTKPQASFGAKGSSGSFSAMLGQLNDAMPTDLAKTSFDFLTNEPGNEVSNGSSLLNLLLGSSSQSEVIQLFAVDQDGIEIDANQNDEDIDELQQAFQSLWQELKQILSKVLDGEQRKQAPIVLKNEKKLLQLLEQWTKLEKKIRPMEVNKTTASNSSKEMVLFNKLLANYEKRIQIRDQSTYRLNSEVSPTEIGKWLNNALTKIQDDKDTFKTASVQLSSMPISKLEQFVIHVNQSSNANTETNVETEIVEKIQQILKSSNFLVNKNGLQQLTIKLNPDYLGDIVLKFSQINGEMVVKMTVTSQSVKDLLDANSSQLRHMFAPNQVVVEKQEAPSFLHDQYQGRREGQQGQTFNQRDSNQSHDRSNQKEDSTSPNDTFQLLMNEKV</sequence>
<reference evidence="3" key="1">
    <citation type="submission" date="2022-06" db="EMBL/GenBank/DDBJ databases">
        <title>Aquibacillus sp. a new bacterium isolated from soil saline samples.</title>
        <authorList>
            <person name="Galisteo C."/>
            <person name="De La Haba R."/>
            <person name="Sanchez-Porro C."/>
            <person name="Ventosa A."/>
        </authorList>
    </citation>
    <scope>NUCLEOTIDE SEQUENCE</scope>
    <source>
        <strain evidence="3">3ASR75-54</strain>
    </source>
</reference>
<dbReference type="RefSeq" id="WP_272445396.1">
    <property type="nucleotide sequence ID" value="NZ_JAMQKC010000003.1"/>
</dbReference>
<dbReference type="InterPro" id="IPR038610">
    <property type="entry name" value="FliK-like_C_sf"/>
</dbReference>
<proteinExistence type="predicted"/>
<keyword evidence="4" id="KW-1185">Reference proteome</keyword>
<dbReference type="CDD" id="cd17470">
    <property type="entry name" value="T3SS_Flik_C"/>
    <property type="match status" value="1"/>
</dbReference>
<dbReference type="Proteomes" id="UP001145069">
    <property type="component" value="Unassembled WGS sequence"/>
</dbReference>